<evidence type="ECO:0000313" key="2">
    <source>
        <dbReference type="Proteomes" id="UP001153636"/>
    </source>
</evidence>
<protein>
    <recommendedName>
        <fullName evidence="3">HAT C-terminal dimerisation domain-containing protein</fullName>
    </recommendedName>
</protein>
<organism evidence="1 2">
    <name type="scientific">Psylliodes chrysocephalus</name>
    <dbReference type="NCBI Taxonomy" id="3402493"/>
    <lineage>
        <taxon>Eukaryota</taxon>
        <taxon>Metazoa</taxon>
        <taxon>Ecdysozoa</taxon>
        <taxon>Arthropoda</taxon>
        <taxon>Hexapoda</taxon>
        <taxon>Insecta</taxon>
        <taxon>Pterygota</taxon>
        <taxon>Neoptera</taxon>
        <taxon>Endopterygota</taxon>
        <taxon>Coleoptera</taxon>
        <taxon>Polyphaga</taxon>
        <taxon>Cucujiformia</taxon>
        <taxon>Chrysomeloidea</taxon>
        <taxon>Chrysomelidae</taxon>
        <taxon>Galerucinae</taxon>
        <taxon>Alticini</taxon>
        <taxon>Psylliodes</taxon>
    </lineage>
</organism>
<name>A0A9P0D0Z6_9CUCU</name>
<accession>A0A9P0D0Z6</accession>
<evidence type="ECO:0000313" key="1">
    <source>
        <dbReference type="EMBL" id="CAH1108534.1"/>
    </source>
</evidence>
<reference evidence="1" key="1">
    <citation type="submission" date="2022-01" db="EMBL/GenBank/DDBJ databases">
        <authorList>
            <person name="King R."/>
        </authorList>
    </citation>
    <scope>NUCLEOTIDE SEQUENCE</scope>
</reference>
<evidence type="ECO:0008006" key="3">
    <source>
        <dbReference type="Google" id="ProtNLM"/>
    </source>
</evidence>
<gene>
    <name evidence="1" type="ORF">PSYICH_LOCUS8419</name>
</gene>
<dbReference type="OrthoDB" id="6781255at2759"/>
<dbReference type="InterPro" id="IPR012337">
    <property type="entry name" value="RNaseH-like_sf"/>
</dbReference>
<dbReference type="EMBL" id="OV651815">
    <property type="protein sequence ID" value="CAH1108534.1"/>
    <property type="molecule type" value="Genomic_DNA"/>
</dbReference>
<dbReference type="AlphaFoldDB" id="A0A9P0D0Z6"/>
<dbReference type="Proteomes" id="UP001153636">
    <property type="component" value="Chromosome 3"/>
</dbReference>
<dbReference type="SUPFAM" id="SSF53098">
    <property type="entry name" value="Ribonuclease H-like"/>
    <property type="match status" value="1"/>
</dbReference>
<keyword evidence="2" id="KW-1185">Reference proteome</keyword>
<proteinExistence type="predicted"/>
<sequence>MYFGAYVEEYIEKNKDILTEDDIQSFKHKRLAFYTELCTQIKNRFPFENALLENLNVLEPKIAYSGNIPSLTKLLNCFPVLKDKVNIEKLNLEWRIILDLKEMETHLDELDTFWSLLLCQKDGNNDFQFSNLIIVTTYVFSLPHFSASAERMYSQLFLIKTKPRNRLLIETCQNLLHTKFYVSECNKVCYNFTPNDEILKRNVVYPKQNQDTDIPHVALAAQPIQYIDTETV</sequence>